<accession>A0AAN8XBZ1</accession>
<dbReference type="EMBL" id="JAXCGZ010007799">
    <property type="protein sequence ID" value="KAK7078498.1"/>
    <property type="molecule type" value="Genomic_DNA"/>
</dbReference>
<dbReference type="Proteomes" id="UP001381693">
    <property type="component" value="Unassembled WGS sequence"/>
</dbReference>
<feature type="non-terminal residue" evidence="2">
    <location>
        <position position="77"/>
    </location>
</feature>
<sequence length="77" mass="7745">MCSNGALIRGAHPALSGTNCGYNLVCSAGSCSGKLDTPTQNIPTSPTPGDGSTNQNKCKEEKSTLPPTSKPPGLNIG</sequence>
<evidence type="ECO:0000256" key="1">
    <source>
        <dbReference type="SAM" id="MobiDB-lite"/>
    </source>
</evidence>
<comment type="caution">
    <text evidence="2">The sequence shown here is derived from an EMBL/GenBank/DDBJ whole genome shotgun (WGS) entry which is preliminary data.</text>
</comment>
<evidence type="ECO:0000313" key="3">
    <source>
        <dbReference type="Proteomes" id="UP001381693"/>
    </source>
</evidence>
<evidence type="ECO:0000313" key="2">
    <source>
        <dbReference type="EMBL" id="KAK7078498.1"/>
    </source>
</evidence>
<keyword evidence="3" id="KW-1185">Reference proteome</keyword>
<organism evidence="2 3">
    <name type="scientific">Halocaridina rubra</name>
    <name type="common">Hawaiian red shrimp</name>
    <dbReference type="NCBI Taxonomy" id="373956"/>
    <lineage>
        <taxon>Eukaryota</taxon>
        <taxon>Metazoa</taxon>
        <taxon>Ecdysozoa</taxon>
        <taxon>Arthropoda</taxon>
        <taxon>Crustacea</taxon>
        <taxon>Multicrustacea</taxon>
        <taxon>Malacostraca</taxon>
        <taxon>Eumalacostraca</taxon>
        <taxon>Eucarida</taxon>
        <taxon>Decapoda</taxon>
        <taxon>Pleocyemata</taxon>
        <taxon>Caridea</taxon>
        <taxon>Atyoidea</taxon>
        <taxon>Atyidae</taxon>
        <taxon>Halocaridina</taxon>
    </lineage>
</organism>
<proteinExistence type="predicted"/>
<feature type="region of interest" description="Disordered" evidence="1">
    <location>
        <begin position="37"/>
        <end position="77"/>
    </location>
</feature>
<dbReference type="AlphaFoldDB" id="A0AAN8XBZ1"/>
<reference evidence="2 3" key="1">
    <citation type="submission" date="2023-11" db="EMBL/GenBank/DDBJ databases">
        <title>Halocaridina rubra genome assembly.</title>
        <authorList>
            <person name="Smith C."/>
        </authorList>
    </citation>
    <scope>NUCLEOTIDE SEQUENCE [LARGE SCALE GENOMIC DNA]</scope>
    <source>
        <strain evidence="2">EP-1</strain>
        <tissue evidence="2">Whole</tissue>
    </source>
</reference>
<protein>
    <submittedName>
        <fullName evidence="2">Uncharacterized protein</fullName>
    </submittedName>
</protein>
<name>A0AAN8XBZ1_HALRR</name>
<gene>
    <name evidence="2" type="ORF">SK128_001705</name>
</gene>